<name>A0ABC8RHN1_9AQUA</name>
<dbReference type="InterPro" id="IPR050929">
    <property type="entry name" value="PFKA"/>
</dbReference>
<dbReference type="Proteomes" id="UP001642360">
    <property type="component" value="Unassembled WGS sequence"/>
</dbReference>
<reference evidence="2 3" key="1">
    <citation type="submission" date="2024-02" db="EMBL/GenBank/DDBJ databases">
        <authorList>
            <person name="Vignale AGUSTIN F."/>
            <person name="Sosa J E."/>
            <person name="Modenutti C."/>
        </authorList>
    </citation>
    <scope>NUCLEOTIDE SEQUENCE [LARGE SCALE GENOMIC DNA]</scope>
</reference>
<sequence>MIRAIPSNASDNIYCTLLAQSAVHGAMARYTGFTVGPVNSRHAYIPIGVSTPIP</sequence>
<dbReference type="SUPFAM" id="SSF53784">
    <property type="entry name" value="Phosphofructokinase"/>
    <property type="match status" value="1"/>
</dbReference>
<proteinExistence type="predicted"/>
<gene>
    <name evidence="2" type="ORF">ILEXP_LOCUS9129</name>
</gene>
<keyword evidence="3" id="KW-1185">Reference proteome</keyword>
<feature type="non-terminal residue" evidence="2">
    <location>
        <position position="54"/>
    </location>
</feature>
<accession>A0ABC8RHN1</accession>
<evidence type="ECO:0000256" key="1">
    <source>
        <dbReference type="ARBA" id="ARBA00022533"/>
    </source>
</evidence>
<dbReference type="PANTHER" id="PTHR45770">
    <property type="entry name" value="ATP-DEPENDENT 6-PHOSPHOFRUCTOKINASE 1"/>
    <property type="match status" value="1"/>
</dbReference>
<dbReference type="AlphaFoldDB" id="A0ABC8RHN1"/>
<keyword evidence="1" id="KW-0021">Allosteric enzyme</keyword>
<dbReference type="EMBL" id="CAUOFW020001147">
    <property type="protein sequence ID" value="CAK9141537.1"/>
    <property type="molecule type" value="Genomic_DNA"/>
</dbReference>
<evidence type="ECO:0000313" key="2">
    <source>
        <dbReference type="EMBL" id="CAK9141537.1"/>
    </source>
</evidence>
<comment type="caution">
    <text evidence="2">The sequence shown here is derived from an EMBL/GenBank/DDBJ whole genome shotgun (WGS) entry which is preliminary data.</text>
</comment>
<dbReference type="GO" id="GO:0003824">
    <property type="term" value="F:catalytic activity"/>
    <property type="evidence" value="ECO:0007669"/>
    <property type="project" value="UniProtKB-KW"/>
</dbReference>
<evidence type="ECO:0000313" key="3">
    <source>
        <dbReference type="Proteomes" id="UP001642360"/>
    </source>
</evidence>
<dbReference type="InterPro" id="IPR035966">
    <property type="entry name" value="PKF_sf"/>
</dbReference>
<protein>
    <submittedName>
        <fullName evidence="2">Uncharacterized protein</fullName>
    </submittedName>
</protein>
<organism evidence="2 3">
    <name type="scientific">Ilex paraguariensis</name>
    <name type="common">yerba mate</name>
    <dbReference type="NCBI Taxonomy" id="185542"/>
    <lineage>
        <taxon>Eukaryota</taxon>
        <taxon>Viridiplantae</taxon>
        <taxon>Streptophyta</taxon>
        <taxon>Embryophyta</taxon>
        <taxon>Tracheophyta</taxon>
        <taxon>Spermatophyta</taxon>
        <taxon>Magnoliopsida</taxon>
        <taxon>eudicotyledons</taxon>
        <taxon>Gunneridae</taxon>
        <taxon>Pentapetalae</taxon>
        <taxon>asterids</taxon>
        <taxon>campanulids</taxon>
        <taxon>Aquifoliales</taxon>
        <taxon>Aquifoliaceae</taxon>
        <taxon>Ilex</taxon>
    </lineage>
</organism>